<gene>
    <name evidence="9" type="ORF">CHLRE_02g112850v5</name>
</gene>
<dbReference type="GO" id="GO:0016705">
    <property type="term" value="F:oxidoreductase activity, acting on paired donors, with incorporation or reduction of molecular oxygen"/>
    <property type="evidence" value="ECO:0007669"/>
    <property type="project" value="InterPro"/>
</dbReference>
<dbReference type="PaxDb" id="3055-EDP07603"/>
<dbReference type="Gramene" id="PNW87197">
    <property type="protein sequence ID" value="PNW87197"/>
    <property type="gene ID" value="CHLRE_02g112850v5"/>
</dbReference>
<evidence type="ECO:0000259" key="8">
    <source>
        <dbReference type="Pfam" id="PF01494"/>
    </source>
</evidence>
<dbReference type="STRING" id="3055.A8I320"/>
<evidence type="ECO:0000313" key="10">
    <source>
        <dbReference type="Proteomes" id="UP000006906"/>
    </source>
</evidence>
<dbReference type="GO" id="GO:0006744">
    <property type="term" value="P:ubiquinone biosynthetic process"/>
    <property type="evidence" value="ECO:0000318"/>
    <property type="project" value="GO_Central"/>
</dbReference>
<keyword evidence="10" id="KW-1185">Reference proteome</keyword>
<dbReference type="Proteomes" id="UP000006906">
    <property type="component" value="Chromosome 2"/>
</dbReference>
<keyword evidence="3" id="KW-0285">Flavoprotein</keyword>
<name>A8I320_CHLRE</name>
<keyword evidence="4" id="KW-0274">FAD</keyword>
<dbReference type="GO" id="GO:0005739">
    <property type="term" value="C:mitochondrion"/>
    <property type="evidence" value="ECO:0000318"/>
    <property type="project" value="GO_Central"/>
</dbReference>
<dbReference type="GO" id="GO:0016491">
    <property type="term" value="F:oxidoreductase activity"/>
    <property type="evidence" value="ECO:0000318"/>
    <property type="project" value="GO_Central"/>
</dbReference>
<reference evidence="9 10" key="1">
    <citation type="journal article" date="2007" name="Science">
        <title>The Chlamydomonas genome reveals the evolution of key animal and plant functions.</title>
        <authorList>
            <person name="Merchant S.S."/>
            <person name="Prochnik S.E."/>
            <person name="Vallon O."/>
            <person name="Harris E.H."/>
            <person name="Karpowicz S.J."/>
            <person name="Witman G.B."/>
            <person name="Terry A."/>
            <person name="Salamov A."/>
            <person name="Fritz-Laylin L.K."/>
            <person name="Marechal-Drouard L."/>
            <person name="Marshall W.F."/>
            <person name="Qu L.H."/>
            <person name="Nelson D.R."/>
            <person name="Sanderfoot A.A."/>
            <person name="Spalding M.H."/>
            <person name="Kapitonov V.V."/>
            <person name="Ren Q."/>
            <person name="Ferris P."/>
            <person name="Lindquist E."/>
            <person name="Shapiro H."/>
            <person name="Lucas S.M."/>
            <person name="Grimwood J."/>
            <person name="Schmutz J."/>
            <person name="Cardol P."/>
            <person name="Cerutti H."/>
            <person name="Chanfreau G."/>
            <person name="Chen C.L."/>
            <person name="Cognat V."/>
            <person name="Croft M.T."/>
            <person name="Dent R."/>
            <person name="Dutcher S."/>
            <person name="Fernandez E."/>
            <person name="Fukuzawa H."/>
            <person name="Gonzalez-Ballester D."/>
            <person name="Gonzalez-Halphen D."/>
            <person name="Hallmann A."/>
            <person name="Hanikenne M."/>
            <person name="Hippler M."/>
            <person name="Inwood W."/>
            <person name="Jabbari K."/>
            <person name="Kalanon M."/>
            <person name="Kuras R."/>
            <person name="Lefebvre P.A."/>
            <person name="Lemaire S.D."/>
            <person name="Lobanov A.V."/>
            <person name="Lohr M."/>
            <person name="Manuell A."/>
            <person name="Meier I."/>
            <person name="Mets L."/>
            <person name="Mittag M."/>
            <person name="Mittelmeier T."/>
            <person name="Moroney J.V."/>
            <person name="Moseley J."/>
            <person name="Napoli C."/>
            <person name="Nedelcu A.M."/>
            <person name="Niyogi K."/>
            <person name="Novoselov S.V."/>
            <person name="Paulsen I.T."/>
            <person name="Pazour G."/>
            <person name="Purton S."/>
            <person name="Ral J.P."/>
            <person name="Riano-Pachon D.M."/>
            <person name="Riekhof W."/>
            <person name="Rymarquis L."/>
            <person name="Schroda M."/>
            <person name="Stern D."/>
            <person name="Umen J."/>
            <person name="Willows R."/>
            <person name="Wilson N."/>
            <person name="Zimmer S.L."/>
            <person name="Allmer J."/>
            <person name="Balk J."/>
            <person name="Bisova K."/>
            <person name="Chen C.J."/>
            <person name="Elias M."/>
            <person name="Gendler K."/>
            <person name="Hauser C."/>
            <person name="Lamb M.R."/>
            <person name="Ledford H."/>
            <person name="Long J.C."/>
            <person name="Minagawa J."/>
            <person name="Page M.D."/>
            <person name="Pan J."/>
            <person name="Pootakham W."/>
            <person name="Roje S."/>
            <person name="Rose A."/>
            <person name="Stahlberg E."/>
            <person name="Terauchi A.M."/>
            <person name="Yang P."/>
            <person name="Ball S."/>
            <person name="Bowler C."/>
            <person name="Dieckmann C.L."/>
            <person name="Gladyshev V.N."/>
            <person name="Green P."/>
            <person name="Jorgensen R."/>
            <person name="Mayfield S."/>
            <person name="Mueller-Roeber B."/>
            <person name="Rajamani S."/>
            <person name="Sayre R.T."/>
            <person name="Brokstein P."/>
            <person name="Dubchak I."/>
            <person name="Goodstein D."/>
            <person name="Hornick L."/>
            <person name="Huang Y.W."/>
            <person name="Jhaveri J."/>
            <person name="Luo Y."/>
            <person name="Martinez D."/>
            <person name="Ngau W.C."/>
            <person name="Otillar B."/>
            <person name="Poliakov A."/>
            <person name="Porter A."/>
            <person name="Szajkowski L."/>
            <person name="Werner G."/>
            <person name="Zhou K."/>
            <person name="Grigoriev I.V."/>
            <person name="Rokhsar D.S."/>
            <person name="Grossman A.R."/>
        </authorList>
    </citation>
    <scope>NUCLEOTIDE SEQUENCE [LARGE SCALE GENOMIC DNA]</scope>
    <source>
        <strain evidence="10">CC-503</strain>
    </source>
</reference>
<evidence type="ECO:0000256" key="2">
    <source>
        <dbReference type="ARBA" id="ARBA00005349"/>
    </source>
</evidence>
<dbReference type="HOGENOM" id="CLU_009665_8_0_1"/>
<dbReference type="InterPro" id="IPR010971">
    <property type="entry name" value="UbiH/COQ6"/>
</dbReference>
<dbReference type="AlphaFoldDB" id="A8I320"/>
<evidence type="ECO:0000256" key="6">
    <source>
        <dbReference type="ARBA" id="ARBA00023033"/>
    </source>
</evidence>
<protein>
    <recommendedName>
        <fullName evidence="8">FAD-binding domain-containing protein</fullName>
    </recommendedName>
</protein>
<keyword evidence="5" id="KW-0560">Oxidoreductase</keyword>
<dbReference type="InterPro" id="IPR036188">
    <property type="entry name" value="FAD/NAD-bd_sf"/>
</dbReference>
<dbReference type="InParanoid" id="A8I320"/>
<dbReference type="PANTHER" id="PTHR43876:SF7">
    <property type="entry name" value="UBIQUINONE BIOSYNTHESIS MONOOXYGENASE COQ6, MITOCHONDRIAL"/>
    <property type="match status" value="1"/>
</dbReference>
<dbReference type="FunFam" id="3.50.50.60:FF:000021">
    <property type="entry name" value="Ubiquinone biosynthesis monooxygenase COQ6"/>
    <property type="match status" value="1"/>
</dbReference>
<dbReference type="GO" id="GO:0016123">
    <property type="term" value="P:xanthophyll biosynthetic process"/>
    <property type="evidence" value="ECO:0000318"/>
    <property type="project" value="GO_Central"/>
</dbReference>
<dbReference type="eggNOG" id="KOG3855">
    <property type="taxonomic scope" value="Eukaryota"/>
</dbReference>
<dbReference type="InterPro" id="IPR051205">
    <property type="entry name" value="UbiH/COQ6_monooxygenase"/>
</dbReference>
<dbReference type="KEGG" id="cre:CHLRE_02g112850v5"/>
<dbReference type="EMBL" id="CM008963">
    <property type="protein sequence ID" value="PNW87197.1"/>
    <property type="molecule type" value="Genomic_DNA"/>
</dbReference>
<evidence type="ECO:0000256" key="7">
    <source>
        <dbReference type="SAM" id="MobiDB-lite"/>
    </source>
</evidence>
<dbReference type="GeneID" id="5725232"/>
<dbReference type="GO" id="GO:0016120">
    <property type="term" value="P:carotene biosynthetic process"/>
    <property type="evidence" value="ECO:0000318"/>
    <property type="project" value="GO_Central"/>
</dbReference>
<comment type="cofactor">
    <cofactor evidence="1">
        <name>FAD</name>
        <dbReference type="ChEBI" id="CHEBI:57692"/>
    </cofactor>
</comment>
<dbReference type="PANTHER" id="PTHR43876">
    <property type="entry name" value="UBIQUINONE BIOSYNTHESIS MONOOXYGENASE COQ6, MITOCHONDRIAL"/>
    <property type="match status" value="1"/>
</dbReference>
<feature type="region of interest" description="Disordered" evidence="7">
    <location>
        <begin position="134"/>
        <end position="163"/>
    </location>
</feature>
<feature type="domain" description="FAD-binding" evidence="8">
    <location>
        <begin position="334"/>
        <end position="413"/>
    </location>
</feature>
<organism evidence="9 10">
    <name type="scientific">Chlamydomonas reinhardtii</name>
    <name type="common">Chlamydomonas smithii</name>
    <dbReference type="NCBI Taxonomy" id="3055"/>
    <lineage>
        <taxon>Eukaryota</taxon>
        <taxon>Viridiplantae</taxon>
        <taxon>Chlorophyta</taxon>
        <taxon>core chlorophytes</taxon>
        <taxon>Chlorophyceae</taxon>
        <taxon>CS clade</taxon>
        <taxon>Chlamydomonadales</taxon>
        <taxon>Chlamydomonadaceae</taxon>
        <taxon>Chlamydomonas</taxon>
    </lineage>
</organism>
<feature type="compositionally biased region" description="Low complexity" evidence="7">
    <location>
        <begin position="142"/>
        <end position="163"/>
    </location>
</feature>
<dbReference type="GO" id="GO:0004497">
    <property type="term" value="F:monooxygenase activity"/>
    <property type="evidence" value="ECO:0007669"/>
    <property type="project" value="UniProtKB-KW"/>
</dbReference>
<dbReference type="FunCoup" id="A8I320">
    <property type="interactions" value="2049"/>
</dbReference>
<evidence type="ECO:0000256" key="3">
    <source>
        <dbReference type="ARBA" id="ARBA00022630"/>
    </source>
</evidence>
<evidence type="ECO:0000256" key="1">
    <source>
        <dbReference type="ARBA" id="ARBA00001974"/>
    </source>
</evidence>
<dbReference type="Gene3D" id="3.50.50.60">
    <property type="entry name" value="FAD/NAD(P)-binding domain"/>
    <property type="match status" value="2"/>
</dbReference>
<proteinExistence type="inferred from homology"/>
<sequence>MVGAAVAALLGSNRLTQQLRVAVLDVRPQSFTFTPRPYPDLRVSTITPGSISVLQRAGAWEQVAAHSAPFSSMQVWDASSPGHICWDARDTGAERMGVVSENILLQAALLAAAERAGGRTEFIWPAEVKALRLPSDGPGPGPAASASASGPAATSTASQGSAPHHGLAELHLADGRVLAARLVVAADGAGSRIRGMAGLRTWGWGYGQRGLVATVTTSEPSDTAWQRFLPTGPLALLPARDGFSNIVWSTTPEAAAALEAKNPRDFAAAVNQVLRAPPTGAPLPGASLLGPLASAVGAGLGAVVGRGGGGSSGGGAMRDPPLVLEWVGTSPKSFPLQLKQAGRYVLPRLALVGDAAHAVHPMAGQGVNLGFGDAAVLAEALAGAVEAGGDLGDGRLLAQAYEGPRRRAVMTMVTALDGIKKAFQLQAPPLAALRGVGLELINSVGPLRNGIMQYAMLGEA</sequence>
<dbReference type="GO" id="GO:0071949">
    <property type="term" value="F:FAD binding"/>
    <property type="evidence" value="ECO:0007669"/>
    <property type="project" value="InterPro"/>
</dbReference>
<dbReference type="SUPFAM" id="SSF51905">
    <property type="entry name" value="FAD/NAD(P)-binding domain"/>
    <property type="match status" value="1"/>
</dbReference>
<dbReference type="RefSeq" id="XP_001699907.1">
    <property type="nucleotide sequence ID" value="XM_001699855.3"/>
</dbReference>
<dbReference type="Pfam" id="PF01494">
    <property type="entry name" value="FAD_binding_3"/>
    <property type="match status" value="1"/>
</dbReference>
<accession>A8I320</accession>
<comment type="similarity">
    <text evidence="2">Belongs to the UbiH/COQ6 family.</text>
</comment>
<evidence type="ECO:0000256" key="5">
    <source>
        <dbReference type="ARBA" id="ARBA00023002"/>
    </source>
</evidence>
<dbReference type="OrthoDB" id="683240at2759"/>
<evidence type="ECO:0000256" key="4">
    <source>
        <dbReference type="ARBA" id="ARBA00022827"/>
    </source>
</evidence>
<dbReference type="NCBIfam" id="TIGR01988">
    <property type="entry name" value="Ubi-OHases"/>
    <property type="match status" value="1"/>
</dbReference>
<keyword evidence="6" id="KW-0503">Monooxygenase</keyword>
<dbReference type="InterPro" id="IPR002938">
    <property type="entry name" value="FAD-bd"/>
</dbReference>
<evidence type="ECO:0000313" key="9">
    <source>
        <dbReference type="EMBL" id="PNW87197.1"/>
    </source>
</evidence>